<sequence>MMFQLTVARVAVLLQCWQGMARRCSAGILLRAADKGLSDDLNCDHSMKRLQEAQGLVSLLKLFISPC</sequence>
<organism evidence="2 3">
    <name type="scientific">Perilla frutescens var. hirtella</name>
    <name type="common">Perilla citriodora</name>
    <name type="synonym">Perilla setoyensis</name>
    <dbReference type="NCBI Taxonomy" id="608512"/>
    <lineage>
        <taxon>Eukaryota</taxon>
        <taxon>Viridiplantae</taxon>
        <taxon>Streptophyta</taxon>
        <taxon>Embryophyta</taxon>
        <taxon>Tracheophyta</taxon>
        <taxon>Spermatophyta</taxon>
        <taxon>Magnoliopsida</taxon>
        <taxon>eudicotyledons</taxon>
        <taxon>Gunneridae</taxon>
        <taxon>Pentapetalae</taxon>
        <taxon>asterids</taxon>
        <taxon>lamiids</taxon>
        <taxon>Lamiales</taxon>
        <taxon>Lamiaceae</taxon>
        <taxon>Nepetoideae</taxon>
        <taxon>Elsholtzieae</taxon>
        <taxon>Perilla</taxon>
    </lineage>
</organism>
<dbReference type="AlphaFoldDB" id="A0AAD4P9S9"/>
<dbReference type="Proteomes" id="UP001190926">
    <property type="component" value="Unassembled WGS sequence"/>
</dbReference>
<feature type="signal peptide" evidence="1">
    <location>
        <begin position="1"/>
        <end position="21"/>
    </location>
</feature>
<gene>
    <name evidence="2" type="ORF">C2S53_005633</name>
</gene>
<keyword evidence="1" id="KW-0732">Signal</keyword>
<accession>A0AAD4P9S9</accession>
<feature type="chain" id="PRO_5041969966" description="Secreted protein" evidence="1">
    <location>
        <begin position="22"/>
        <end position="67"/>
    </location>
</feature>
<protein>
    <recommendedName>
        <fullName evidence="4">Secreted protein</fullName>
    </recommendedName>
</protein>
<comment type="caution">
    <text evidence="2">The sequence shown here is derived from an EMBL/GenBank/DDBJ whole genome shotgun (WGS) entry which is preliminary data.</text>
</comment>
<evidence type="ECO:0008006" key="4">
    <source>
        <dbReference type="Google" id="ProtNLM"/>
    </source>
</evidence>
<evidence type="ECO:0000313" key="2">
    <source>
        <dbReference type="EMBL" id="KAH6832284.1"/>
    </source>
</evidence>
<evidence type="ECO:0000256" key="1">
    <source>
        <dbReference type="SAM" id="SignalP"/>
    </source>
</evidence>
<dbReference type="EMBL" id="SDAM02000072">
    <property type="protein sequence ID" value="KAH6832284.1"/>
    <property type="molecule type" value="Genomic_DNA"/>
</dbReference>
<evidence type="ECO:0000313" key="3">
    <source>
        <dbReference type="Proteomes" id="UP001190926"/>
    </source>
</evidence>
<proteinExistence type="predicted"/>
<name>A0AAD4P9S9_PERFH</name>
<reference evidence="2 3" key="1">
    <citation type="journal article" date="2021" name="Nat. Commun.">
        <title>Incipient diploidization of the medicinal plant Perilla within 10,000 years.</title>
        <authorList>
            <person name="Zhang Y."/>
            <person name="Shen Q."/>
            <person name="Leng L."/>
            <person name="Zhang D."/>
            <person name="Chen S."/>
            <person name="Shi Y."/>
            <person name="Ning Z."/>
            <person name="Chen S."/>
        </authorList>
    </citation>
    <scope>NUCLEOTIDE SEQUENCE [LARGE SCALE GENOMIC DNA]</scope>
    <source>
        <strain evidence="3">cv. PC099</strain>
    </source>
</reference>
<keyword evidence="3" id="KW-1185">Reference proteome</keyword>